<dbReference type="Proteomes" id="UP001157117">
    <property type="component" value="Unassembled WGS sequence"/>
</dbReference>
<evidence type="ECO:0000313" key="2">
    <source>
        <dbReference type="Proteomes" id="UP001157117"/>
    </source>
</evidence>
<reference evidence="2" key="1">
    <citation type="journal article" date="2019" name="Int. J. Syst. Evol. Microbiol.">
        <title>The Global Catalogue of Microorganisms (GCM) 10K type strain sequencing project: providing services to taxonomists for standard genome sequencing and annotation.</title>
        <authorList>
            <consortium name="The Broad Institute Genomics Platform"/>
            <consortium name="The Broad Institute Genome Sequencing Center for Infectious Disease"/>
            <person name="Wu L."/>
            <person name="Ma J."/>
        </authorList>
    </citation>
    <scope>NUCLEOTIDE SEQUENCE [LARGE SCALE GENOMIC DNA]</scope>
    <source>
        <strain evidence="2">NBRC 109639</strain>
    </source>
</reference>
<evidence type="ECO:0000313" key="1">
    <source>
        <dbReference type="EMBL" id="GLT04772.1"/>
    </source>
</evidence>
<name>A0ABQ6EAX7_9SPHN</name>
<proteinExistence type="predicted"/>
<dbReference type="EMBL" id="BSPT01000015">
    <property type="protein sequence ID" value="GLT04772.1"/>
    <property type="molecule type" value="Genomic_DNA"/>
</dbReference>
<accession>A0ABQ6EAX7</accession>
<protein>
    <submittedName>
        <fullName evidence="1">Uncharacterized protein</fullName>
    </submittedName>
</protein>
<sequence>MANQHLRAEAYAEERFVLLKRNRKPVGLGLYKRVWIIGAHWATEHDGAGMRFERARQAIAENRAADIQGKALLDQHLAHATRA</sequence>
<keyword evidence="2" id="KW-1185">Reference proteome</keyword>
<comment type="caution">
    <text evidence="1">The sequence shown here is derived from an EMBL/GenBank/DDBJ whole genome shotgun (WGS) entry which is preliminary data.</text>
</comment>
<gene>
    <name evidence="1" type="ORF">GCM10007926_17030</name>
</gene>
<organism evidence="1 2">
    <name type="scientific">Sphingomonas psychrolutea</name>
    <dbReference type="NCBI Taxonomy" id="1259676"/>
    <lineage>
        <taxon>Bacteria</taxon>
        <taxon>Pseudomonadati</taxon>
        <taxon>Pseudomonadota</taxon>
        <taxon>Alphaproteobacteria</taxon>
        <taxon>Sphingomonadales</taxon>
        <taxon>Sphingomonadaceae</taxon>
        <taxon>Sphingomonas</taxon>
    </lineage>
</organism>